<gene>
    <name evidence="19" type="ORF">G8O30_05580</name>
</gene>
<dbReference type="Gene3D" id="6.10.340.10">
    <property type="match status" value="1"/>
</dbReference>
<dbReference type="Gene3D" id="3.30.450.20">
    <property type="entry name" value="PAS domain"/>
    <property type="match status" value="1"/>
</dbReference>
<keyword evidence="11 14" id="KW-0472">Membrane</keyword>
<comment type="catalytic activity">
    <reaction evidence="1">
        <text>ATP + protein L-histidine = ADP + protein N-phospho-L-histidine.</text>
        <dbReference type="EC" id="2.7.13.3"/>
    </reaction>
</comment>
<feature type="domain" description="Response regulatory" evidence="16">
    <location>
        <begin position="821"/>
        <end position="936"/>
    </location>
</feature>
<dbReference type="Gene3D" id="1.10.287.130">
    <property type="match status" value="1"/>
</dbReference>
<keyword evidence="9" id="KW-0067">ATP-binding</keyword>
<feature type="domain" description="Histidine kinase" evidence="15">
    <location>
        <begin position="591"/>
        <end position="806"/>
    </location>
</feature>
<evidence type="ECO:0000313" key="20">
    <source>
        <dbReference type="Proteomes" id="UP000593626"/>
    </source>
</evidence>
<evidence type="ECO:0000313" key="19">
    <source>
        <dbReference type="EMBL" id="QPC46472.1"/>
    </source>
</evidence>
<dbReference type="SUPFAM" id="SSF55874">
    <property type="entry name" value="ATPase domain of HSP90 chaperone/DNA topoisomerase II/histidine kinase"/>
    <property type="match status" value="1"/>
</dbReference>
<dbReference type="SUPFAM" id="SSF52172">
    <property type="entry name" value="CheY-like"/>
    <property type="match status" value="1"/>
</dbReference>
<dbReference type="PROSITE" id="PS50112">
    <property type="entry name" value="PAS"/>
    <property type="match status" value="1"/>
</dbReference>
<dbReference type="CDD" id="cd00075">
    <property type="entry name" value="HATPase"/>
    <property type="match status" value="1"/>
</dbReference>
<dbReference type="EMBL" id="CP049742">
    <property type="protein sequence ID" value="QPC46472.1"/>
    <property type="molecule type" value="Genomic_DNA"/>
</dbReference>
<feature type="modified residue" description="4-aspartylphosphate" evidence="12">
    <location>
        <position position="870"/>
    </location>
</feature>
<evidence type="ECO:0000256" key="7">
    <source>
        <dbReference type="ARBA" id="ARBA00022741"/>
    </source>
</evidence>
<accession>A0A7S8CAL2</accession>
<evidence type="ECO:0000256" key="13">
    <source>
        <dbReference type="SAM" id="Coils"/>
    </source>
</evidence>
<dbReference type="CDD" id="cd00130">
    <property type="entry name" value="PAS"/>
    <property type="match status" value="1"/>
</dbReference>
<dbReference type="InterPro" id="IPR036890">
    <property type="entry name" value="HATPase_C_sf"/>
</dbReference>
<evidence type="ECO:0000259" key="17">
    <source>
        <dbReference type="PROSITE" id="PS50112"/>
    </source>
</evidence>
<evidence type="ECO:0000256" key="10">
    <source>
        <dbReference type="ARBA" id="ARBA00023012"/>
    </source>
</evidence>
<dbReference type="PROSITE" id="PS50110">
    <property type="entry name" value="RESPONSE_REGULATORY"/>
    <property type="match status" value="1"/>
</dbReference>
<evidence type="ECO:0000256" key="11">
    <source>
        <dbReference type="ARBA" id="ARBA00023136"/>
    </source>
</evidence>
<dbReference type="PANTHER" id="PTHR43047:SF72">
    <property type="entry name" value="OSMOSENSING HISTIDINE PROTEIN KINASE SLN1"/>
    <property type="match status" value="1"/>
</dbReference>
<dbReference type="InterPro" id="IPR035965">
    <property type="entry name" value="PAS-like_dom_sf"/>
</dbReference>
<dbReference type="Pfam" id="PF12860">
    <property type="entry name" value="PAS_7"/>
    <property type="match status" value="1"/>
</dbReference>
<comment type="subcellular location">
    <subcellularLocation>
        <location evidence="2">Cell membrane</location>
        <topology evidence="2">Multi-pass membrane protein</topology>
    </subcellularLocation>
</comment>
<feature type="transmembrane region" description="Helical" evidence="14">
    <location>
        <begin position="12"/>
        <end position="35"/>
    </location>
</feature>
<dbReference type="InterPro" id="IPR003660">
    <property type="entry name" value="HAMP_dom"/>
</dbReference>
<dbReference type="AlphaFoldDB" id="A0A7S8CAL2"/>
<protein>
    <recommendedName>
        <fullName evidence="3">histidine kinase</fullName>
        <ecNumber evidence="3">2.7.13.3</ecNumber>
    </recommendedName>
</protein>
<dbReference type="PROSITE" id="PS50109">
    <property type="entry name" value="HIS_KIN"/>
    <property type="match status" value="1"/>
</dbReference>
<dbReference type="InterPro" id="IPR003018">
    <property type="entry name" value="GAF"/>
</dbReference>
<evidence type="ECO:0000256" key="12">
    <source>
        <dbReference type="PROSITE-ProRule" id="PRU00169"/>
    </source>
</evidence>
<evidence type="ECO:0000256" key="8">
    <source>
        <dbReference type="ARBA" id="ARBA00022777"/>
    </source>
</evidence>
<dbReference type="GO" id="GO:0000155">
    <property type="term" value="F:phosphorelay sensor kinase activity"/>
    <property type="evidence" value="ECO:0007669"/>
    <property type="project" value="InterPro"/>
</dbReference>
<dbReference type="GO" id="GO:0005524">
    <property type="term" value="F:ATP binding"/>
    <property type="evidence" value="ECO:0007669"/>
    <property type="project" value="UniProtKB-KW"/>
</dbReference>
<keyword evidence="14" id="KW-1133">Transmembrane helix</keyword>
<keyword evidence="5 12" id="KW-0597">Phosphoprotein</keyword>
<proteinExistence type="predicted"/>
<feature type="domain" description="HAMP" evidence="18">
    <location>
        <begin position="208"/>
        <end position="262"/>
    </location>
</feature>
<dbReference type="SMART" id="SM00448">
    <property type="entry name" value="REC"/>
    <property type="match status" value="1"/>
</dbReference>
<dbReference type="SUPFAM" id="SSF55785">
    <property type="entry name" value="PYP-like sensor domain (PAS domain)"/>
    <property type="match status" value="1"/>
</dbReference>
<evidence type="ECO:0000256" key="2">
    <source>
        <dbReference type="ARBA" id="ARBA00004651"/>
    </source>
</evidence>
<evidence type="ECO:0000256" key="3">
    <source>
        <dbReference type="ARBA" id="ARBA00012438"/>
    </source>
</evidence>
<sequence length="947" mass="108864">MKIKNSITKQFTLTMFSFMILLVIGIGTLLGYSYYSQQQELEIQTNLETKEDIAIAIDKNFANAFFNMRGYIAYNNEDFLLKVSKDQQKLEDQINKLRTISQSQDDTFFYNEVASFYDYYFLEKVPEIRENIESNQQDQVIQDAQQVLTNRIEAFQQTTSNYRSAIDQQIFSHYGEVTQKNIYLQLMLLIFIVIMLFVLFFITKYIISRFVVPLRRLTEASELVSAGSMINTETFQLDREDELGVLAVSLDKMVKHIQQNEEYLTDKNEELMEQQDELQAQALELEKLLGQMETNERKLLSRQQLNESLANTLNKQLLTESIVKGFVHVTQADRGMIVLLDEELTHSSWGVSSSAANEFKESIYSGLHEHLLLEKETVCIKRALVGSEKGIHDETQICYDAYIPVLQGDGKVIAIMIYSRFSKGFMEEELRELEELAKQISVSIQNIDLYESTEEEKQLNKDILNTIHEGVLVLDTNGNIVSSNNKMYELFNLSKPQLPTSKIELSNWLEFFHAKIKDREEMNEFIHAILEQKATLNSSIVYQIEDELLKTVQMYWEPLFRKEQLTGFILVHRDITTEYNADKMKSELVSTVSHELRTPLASILGFTELLLKKTLSPERQQKYLNNIYQESKRLTALINDFLDLQRMESNKQDYFREKLKIYPLLKEVLEELSVHSSNHQLKLEVKDTEVEMYGDKDKLKQLFQNIIQNAIKYSPHGGEVITRVDLNEDNLIIKVVDFGLGIPREAIPQLFTKFYRVDNTDRRKIGGTGLGLSISKEIVRAHQGQISVESELGIGTTFIIQLPKTETPKIIKEQGSKKSGIIYLIEDDSALANAISSELGLNGFWVVVDSVGEHAVKHMKESQPDIIVLDLMLQHAAISGWDILMEIKQDPILSSIPIIISSSLDEKARARELGVHQYFLKPYLPSELTATIKSSLLNENKRSSHLS</sequence>
<keyword evidence="6" id="KW-0808">Transferase</keyword>
<dbReference type="SUPFAM" id="SSF55781">
    <property type="entry name" value="GAF domain-like"/>
    <property type="match status" value="1"/>
</dbReference>
<dbReference type="PANTHER" id="PTHR43047">
    <property type="entry name" value="TWO-COMPONENT HISTIDINE PROTEIN KINASE"/>
    <property type="match status" value="1"/>
</dbReference>
<dbReference type="RefSeq" id="WP_239673994.1">
    <property type="nucleotide sequence ID" value="NZ_CP049742.1"/>
</dbReference>
<dbReference type="GO" id="GO:0005886">
    <property type="term" value="C:plasma membrane"/>
    <property type="evidence" value="ECO:0007669"/>
    <property type="project" value="UniProtKB-SubCell"/>
</dbReference>
<dbReference type="InterPro" id="IPR001789">
    <property type="entry name" value="Sig_transdc_resp-reg_receiver"/>
</dbReference>
<dbReference type="EC" id="2.7.13.3" evidence="3"/>
<dbReference type="InterPro" id="IPR036097">
    <property type="entry name" value="HisK_dim/P_sf"/>
</dbReference>
<dbReference type="FunFam" id="1.10.287.130:FF:000001">
    <property type="entry name" value="Two-component sensor histidine kinase"/>
    <property type="match status" value="1"/>
</dbReference>
<dbReference type="FunFam" id="3.30.565.10:FF:000006">
    <property type="entry name" value="Sensor histidine kinase WalK"/>
    <property type="match status" value="1"/>
</dbReference>
<dbReference type="Gene3D" id="3.30.565.10">
    <property type="entry name" value="Histidine kinase-like ATPase, C-terminal domain"/>
    <property type="match status" value="1"/>
</dbReference>
<organism evidence="19 20">
    <name type="scientific">Mangrovibacillus cuniculi</name>
    <dbReference type="NCBI Taxonomy" id="2593652"/>
    <lineage>
        <taxon>Bacteria</taxon>
        <taxon>Bacillati</taxon>
        <taxon>Bacillota</taxon>
        <taxon>Bacilli</taxon>
        <taxon>Bacillales</taxon>
        <taxon>Bacillaceae</taxon>
        <taxon>Mangrovibacillus</taxon>
    </lineage>
</organism>
<evidence type="ECO:0000256" key="4">
    <source>
        <dbReference type="ARBA" id="ARBA00022475"/>
    </source>
</evidence>
<keyword evidence="14" id="KW-0812">Transmembrane</keyword>
<dbReference type="InterPro" id="IPR000014">
    <property type="entry name" value="PAS"/>
</dbReference>
<dbReference type="Gene3D" id="3.40.50.2300">
    <property type="match status" value="1"/>
</dbReference>
<name>A0A7S8CAL2_9BACI</name>
<dbReference type="PROSITE" id="PS50885">
    <property type="entry name" value="HAMP"/>
    <property type="match status" value="1"/>
</dbReference>
<keyword evidence="7" id="KW-0547">Nucleotide-binding</keyword>
<keyword evidence="8" id="KW-0418">Kinase</keyword>
<dbReference type="SUPFAM" id="SSF47384">
    <property type="entry name" value="Homodimeric domain of signal transducing histidine kinase"/>
    <property type="match status" value="1"/>
</dbReference>
<keyword evidence="10" id="KW-0902">Two-component regulatory system</keyword>
<evidence type="ECO:0000256" key="6">
    <source>
        <dbReference type="ARBA" id="ARBA00022679"/>
    </source>
</evidence>
<feature type="domain" description="PAS" evidence="17">
    <location>
        <begin position="456"/>
        <end position="533"/>
    </location>
</feature>
<evidence type="ECO:0000256" key="5">
    <source>
        <dbReference type="ARBA" id="ARBA00022553"/>
    </source>
</evidence>
<evidence type="ECO:0000256" key="14">
    <source>
        <dbReference type="SAM" id="Phobius"/>
    </source>
</evidence>
<dbReference type="Pfam" id="PF13185">
    <property type="entry name" value="GAF_2"/>
    <property type="match status" value="1"/>
</dbReference>
<evidence type="ECO:0000259" key="15">
    <source>
        <dbReference type="PROSITE" id="PS50109"/>
    </source>
</evidence>
<dbReference type="PRINTS" id="PR00344">
    <property type="entry name" value="BCTRLSENSOR"/>
</dbReference>
<dbReference type="Pfam" id="PF00072">
    <property type="entry name" value="Response_reg"/>
    <property type="match status" value="1"/>
</dbReference>
<dbReference type="SMART" id="SM00388">
    <property type="entry name" value="HisKA"/>
    <property type="match status" value="1"/>
</dbReference>
<dbReference type="Pfam" id="PF02518">
    <property type="entry name" value="HATPase_c"/>
    <property type="match status" value="1"/>
</dbReference>
<dbReference type="Pfam" id="PF00672">
    <property type="entry name" value="HAMP"/>
    <property type="match status" value="1"/>
</dbReference>
<feature type="transmembrane region" description="Helical" evidence="14">
    <location>
        <begin position="182"/>
        <end position="207"/>
    </location>
</feature>
<evidence type="ECO:0000259" key="18">
    <source>
        <dbReference type="PROSITE" id="PS50885"/>
    </source>
</evidence>
<evidence type="ECO:0000259" key="16">
    <source>
        <dbReference type="PROSITE" id="PS50110"/>
    </source>
</evidence>
<keyword evidence="4" id="KW-1003">Cell membrane</keyword>
<dbReference type="KEGG" id="mcui:G8O30_05580"/>
<feature type="coiled-coil region" evidence="13">
    <location>
        <begin position="254"/>
        <end position="298"/>
    </location>
</feature>
<dbReference type="InterPro" id="IPR003661">
    <property type="entry name" value="HisK_dim/P_dom"/>
</dbReference>
<dbReference type="SMART" id="SM00387">
    <property type="entry name" value="HATPase_c"/>
    <property type="match status" value="1"/>
</dbReference>
<dbReference type="InterPro" id="IPR011006">
    <property type="entry name" value="CheY-like_superfamily"/>
</dbReference>
<evidence type="ECO:0000256" key="9">
    <source>
        <dbReference type="ARBA" id="ARBA00022840"/>
    </source>
</evidence>
<dbReference type="InterPro" id="IPR005467">
    <property type="entry name" value="His_kinase_dom"/>
</dbReference>
<reference evidence="19 20" key="1">
    <citation type="submission" date="2019-07" db="EMBL/GenBank/DDBJ databases">
        <title>Genome sequence of 2 isolates from Red Sea Mangroves.</title>
        <authorList>
            <person name="Sefrji F."/>
            <person name="Michoud G."/>
            <person name="Merlino G."/>
            <person name="Daffonchio D."/>
        </authorList>
    </citation>
    <scope>NUCLEOTIDE SEQUENCE [LARGE SCALE GENOMIC DNA]</scope>
    <source>
        <strain evidence="19 20">R1DC41</strain>
    </source>
</reference>
<dbReference type="GO" id="GO:0009927">
    <property type="term" value="F:histidine phosphotransfer kinase activity"/>
    <property type="evidence" value="ECO:0007669"/>
    <property type="project" value="TreeGrafter"/>
</dbReference>
<dbReference type="InterPro" id="IPR003594">
    <property type="entry name" value="HATPase_dom"/>
</dbReference>
<dbReference type="SMART" id="SM00065">
    <property type="entry name" value="GAF"/>
    <property type="match status" value="1"/>
</dbReference>
<dbReference type="CDD" id="cd00082">
    <property type="entry name" value="HisKA"/>
    <property type="match status" value="1"/>
</dbReference>
<dbReference type="Gene3D" id="3.30.450.40">
    <property type="match status" value="1"/>
</dbReference>
<evidence type="ECO:0000256" key="1">
    <source>
        <dbReference type="ARBA" id="ARBA00000085"/>
    </source>
</evidence>
<keyword evidence="13" id="KW-0175">Coiled coil</keyword>
<keyword evidence="20" id="KW-1185">Reference proteome</keyword>
<dbReference type="Pfam" id="PF00512">
    <property type="entry name" value="HisKA"/>
    <property type="match status" value="1"/>
</dbReference>
<dbReference type="CDD" id="cd06225">
    <property type="entry name" value="HAMP"/>
    <property type="match status" value="1"/>
</dbReference>
<dbReference type="InterPro" id="IPR004358">
    <property type="entry name" value="Sig_transdc_His_kin-like_C"/>
</dbReference>
<dbReference type="Proteomes" id="UP000593626">
    <property type="component" value="Chromosome"/>
</dbReference>
<dbReference type="InterPro" id="IPR029016">
    <property type="entry name" value="GAF-like_dom_sf"/>
</dbReference>